<comment type="caution">
    <text evidence="1">The sequence shown here is derived from an EMBL/GenBank/DDBJ whole genome shotgun (WGS) entry which is preliminary data.</text>
</comment>
<dbReference type="Proteomes" id="UP001433071">
    <property type="component" value="Unassembled WGS sequence"/>
</dbReference>
<organism evidence="1 2">
    <name type="scientific">Mesorhizobium caraganae</name>
    <dbReference type="NCBI Taxonomy" id="483206"/>
    <lineage>
        <taxon>Bacteria</taxon>
        <taxon>Pseudomonadati</taxon>
        <taxon>Pseudomonadota</taxon>
        <taxon>Alphaproteobacteria</taxon>
        <taxon>Hyphomicrobiales</taxon>
        <taxon>Phyllobacteriaceae</taxon>
        <taxon>Mesorhizobium</taxon>
    </lineage>
</organism>
<protein>
    <submittedName>
        <fullName evidence="1">DUF4258 domain-containing protein</fullName>
    </submittedName>
</protein>
<evidence type="ECO:0000313" key="1">
    <source>
        <dbReference type="EMBL" id="MER9407657.1"/>
    </source>
</evidence>
<dbReference type="EMBL" id="JAMYQB010000028">
    <property type="protein sequence ID" value="MER9407657.1"/>
    <property type="molecule type" value="Genomic_DNA"/>
</dbReference>
<sequence length="139" mass="15537">MYHSDIPKVKPSGHGGVVVRGCDWLKGQATDEIRAIARSKALTISYKRHAIERMAERNIIMGDVLYVLKNGFVHMEPMESTRPAYKKYAMEGLCPNGNSRTLRVIVIPEKTGTFLKIVSVMWVDEPSTRAGTLNGECDE</sequence>
<accession>A0ABV1Z6E1</accession>
<dbReference type="RefSeq" id="WP_352561679.1">
    <property type="nucleotide sequence ID" value="NZ_JAMYQB010000028.1"/>
</dbReference>
<keyword evidence="2" id="KW-1185">Reference proteome</keyword>
<gene>
    <name evidence="1" type="ORF">NKI36_26925</name>
</gene>
<dbReference type="InterPro" id="IPR025354">
    <property type="entry name" value="DUF4258"/>
</dbReference>
<name>A0ABV1Z6E1_9HYPH</name>
<dbReference type="Pfam" id="PF14076">
    <property type="entry name" value="DUF4258"/>
    <property type="match status" value="1"/>
</dbReference>
<proteinExistence type="predicted"/>
<evidence type="ECO:0000313" key="2">
    <source>
        <dbReference type="Proteomes" id="UP001433071"/>
    </source>
</evidence>
<reference evidence="1 2" key="1">
    <citation type="journal article" date="2024" name="Proc. Natl. Acad. Sci. U.S.A.">
        <title>The evolutionary genomics of adaptation to stress in wild rhizobium bacteria.</title>
        <authorList>
            <person name="Kehlet-Delgado H."/>
            <person name="Montoya A.P."/>
            <person name="Jensen K.T."/>
            <person name="Wendlandt C.E."/>
            <person name="Dexheimer C."/>
            <person name="Roberts M."/>
            <person name="Torres Martinez L."/>
            <person name="Friesen M.L."/>
            <person name="Griffitts J.S."/>
            <person name="Porter S.S."/>
        </authorList>
    </citation>
    <scope>NUCLEOTIDE SEQUENCE [LARGE SCALE GENOMIC DNA]</scope>
    <source>
        <strain evidence="1 2">M0641</strain>
    </source>
</reference>